<dbReference type="PANTHER" id="PTHR33446">
    <property type="entry name" value="PROTEIN TONB-RELATED"/>
    <property type="match status" value="1"/>
</dbReference>
<evidence type="ECO:0000313" key="13">
    <source>
        <dbReference type="EMBL" id="HHH13369.1"/>
    </source>
</evidence>
<keyword evidence="9 11" id="KW-0472">Membrane</keyword>
<dbReference type="GO" id="GO:0015031">
    <property type="term" value="P:protein transport"/>
    <property type="evidence" value="ECO:0007669"/>
    <property type="project" value="UniProtKB-KW"/>
</dbReference>
<evidence type="ECO:0000256" key="8">
    <source>
        <dbReference type="ARBA" id="ARBA00022989"/>
    </source>
</evidence>
<comment type="subcellular location">
    <subcellularLocation>
        <location evidence="1">Cell inner membrane</location>
        <topology evidence="1">Single-pass membrane protein</topology>
        <orientation evidence="1">Periplasmic side</orientation>
    </subcellularLocation>
</comment>
<evidence type="ECO:0000256" key="3">
    <source>
        <dbReference type="ARBA" id="ARBA00022448"/>
    </source>
</evidence>
<dbReference type="EMBL" id="DROM01000244">
    <property type="protein sequence ID" value="HHH13369.1"/>
    <property type="molecule type" value="Genomic_DNA"/>
</dbReference>
<feature type="domain" description="TonB C-terminal" evidence="12">
    <location>
        <begin position="194"/>
        <end position="293"/>
    </location>
</feature>
<organism evidence="13">
    <name type="scientific">Thiolapillus brandeum</name>
    <dbReference type="NCBI Taxonomy" id="1076588"/>
    <lineage>
        <taxon>Bacteria</taxon>
        <taxon>Pseudomonadati</taxon>
        <taxon>Pseudomonadota</taxon>
        <taxon>Gammaproteobacteria</taxon>
        <taxon>Chromatiales</taxon>
        <taxon>Sedimenticolaceae</taxon>
        <taxon>Thiolapillus</taxon>
    </lineage>
</organism>
<sequence>MSILHRHPEENARLVTMLVIAALAHGLLILGLGFKLPPPPQPRAQRSLDVILVPPKKRTEKPEQADFLSNTSQEGGTEKKGRSRPPAVPDRPAIRKNPRATVERVRSGTTAPDRKQAPKAVTRPKPAPHKVQPARKAPVQARPRPDMAQLLSSTRQEIARLTAELDRNSRYASQKPRRKAINASTQEYRYAAYLEAWRRKVERVGNLNYPDAARRKKLYGDLLLHVAVRADGTVAEIRVLRSSGHKILDDAAVRIVRLAAPFAPFPEEIRKEVDILDITRTWQFLSSNRLFSSK</sequence>
<dbReference type="SUPFAM" id="SSF74653">
    <property type="entry name" value="TolA/TonB C-terminal domain"/>
    <property type="match status" value="1"/>
</dbReference>
<dbReference type="Proteomes" id="UP000886100">
    <property type="component" value="Unassembled WGS sequence"/>
</dbReference>
<feature type="region of interest" description="Disordered" evidence="10">
    <location>
        <begin position="40"/>
        <end position="143"/>
    </location>
</feature>
<keyword evidence="5" id="KW-0997">Cell inner membrane</keyword>
<comment type="similarity">
    <text evidence="2">Belongs to the TonB family.</text>
</comment>
<evidence type="ECO:0000256" key="2">
    <source>
        <dbReference type="ARBA" id="ARBA00006555"/>
    </source>
</evidence>
<dbReference type="InterPro" id="IPR051045">
    <property type="entry name" value="TonB-dependent_transducer"/>
</dbReference>
<dbReference type="InterPro" id="IPR006260">
    <property type="entry name" value="TonB/TolA_C"/>
</dbReference>
<dbReference type="GO" id="GO:0031992">
    <property type="term" value="F:energy transducer activity"/>
    <property type="evidence" value="ECO:0007669"/>
    <property type="project" value="TreeGrafter"/>
</dbReference>
<evidence type="ECO:0000256" key="5">
    <source>
        <dbReference type="ARBA" id="ARBA00022519"/>
    </source>
</evidence>
<gene>
    <name evidence="13" type="ORF">ENJ98_03965</name>
</gene>
<dbReference type="AlphaFoldDB" id="A0A7C5IYM9"/>
<name>A0A7C5IYM9_9GAMM</name>
<dbReference type="GO" id="GO:0098797">
    <property type="term" value="C:plasma membrane protein complex"/>
    <property type="evidence" value="ECO:0007669"/>
    <property type="project" value="TreeGrafter"/>
</dbReference>
<dbReference type="Pfam" id="PF03544">
    <property type="entry name" value="TonB_C"/>
    <property type="match status" value="1"/>
</dbReference>
<dbReference type="PROSITE" id="PS52015">
    <property type="entry name" value="TONB_CTD"/>
    <property type="match status" value="1"/>
</dbReference>
<reference evidence="13" key="1">
    <citation type="journal article" date="2020" name="mSystems">
        <title>Genome- and Community-Level Interaction Insights into Carbon Utilization and Element Cycling Functions of Hydrothermarchaeota in Hydrothermal Sediment.</title>
        <authorList>
            <person name="Zhou Z."/>
            <person name="Liu Y."/>
            <person name="Xu W."/>
            <person name="Pan J."/>
            <person name="Luo Z.H."/>
            <person name="Li M."/>
        </authorList>
    </citation>
    <scope>NUCLEOTIDE SEQUENCE [LARGE SCALE GENOMIC DNA]</scope>
    <source>
        <strain evidence="13">HyVt-535</strain>
    </source>
</reference>
<evidence type="ECO:0000256" key="6">
    <source>
        <dbReference type="ARBA" id="ARBA00022692"/>
    </source>
</evidence>
<keyword evidence="7" id="KW-0653">Protein transport</keyword>
<dbReference type="GO" id="GO:0055085">
    <property type="term" value="P:transmembrane transport"/>
    <property type="evidence" value="ECO:0007669"/>
    <property type="project" value="InterPro"/>
</dbReference>
<evidence type="ECO:0000256" key="4">
    <source>
        <dbReference type="ARBA" id="ARBA00022475"/>
    </source>
</evidence>
<evidence type="ECO:0000259" key="12">
    <source>
        <dbReference type="PROSITE" id="PS52015"/>
    </source>
</evidence>
<proteinExistence type="inferred from homology"/>
<evidence type="ECO:0000256" key="1">
    <source>
        <dbReference type="ARBA" id="ARBA00004383"/>
    </source>
</evidence>
<dbReference type="InterPro" id="IPR037682">
    <property type="entry name" value="TonB_C"/>
</dbReference>
<keyword evidence="4" id="KW-1003">Cell membrane</keyword>
<feature type="transmembrane region" description="Helical" evidence="11">
    <location>
        <begin position="12"/>
        <end position="34"/>
    </location>
</feature>
<keyword evidence="8 11" id="KW-1133">Transmembrane helix</keyword>
<evidence type="ECO:0000256" key="11">
    <source>
        <dbReference type="SAM" id="Phobius"/>
    </source>
</evidence>
<comment type="caution">
    <text evidence="13">The sequence shown here is derived from an EMBL/GenBank/DDBJ whole genome shotgun (WGS) entry which is preliminary data.</text>
</comment>
<dbReference type="PANTHER" id="PTHR33446:SF11">
    <property type="entry name" value="TONB3"/>
    <property type="match status" value="1"/>
</dbReference>
<dbReference type="NCBIfam" id="TIGR01352">
    <property type="entry name" value="tonB_Cterm"/>
    <property type="match status" value="1"/>
</dbReference>
<dbReference type="Gene3D" id="3.30.1150.10">
    <property type="match status" value="1"/>
</dbReference>
<evidence type="ECO:0000256" key="7">
    <source>
        <dbReference type="ARBA" id="ARBA00022927"/>
    </source>
</evidence>
<evidence type="ECO:0000256" key="10">
    <source>
        <dbReference type="SAM" id="MobiDB-lite"/>
    </source>
</evidence>
<accession>A0A7C5IYM9</accession>
<evidence type="ECO:0000256" key="9">
    <source>
        <dbReference type="ARBA" id="ARBA00023136"/>
    </source>
</evidence>
<keyword evidence="6 11" id="KW-0812">Transmembrane</keyword>
<protein>
    <submittedName>
        <fullName evidence="13">Energy transducer TonB</fullName>
    </submittedName>
</protein>
<feature type="compositionally biased region" description="Basic and acidic residues" evidence="10">
    <location>
        <begin position="101"/>
        <end position="116"/>
    </location>
</feature>
<keyword evidence="3" id="KW-0813">Transport</keyword>